<evidence type="ECO:0000313" key="1">
    <source>
        <dbReference type="EMBL" id="ADR35078.1"/>
    </source>
</evidence>
<reference evidence="1 2" key="1">
    <citation type="journal article" date="2012" name="Stand. Genomic Sci.">
        <title>Complete genome sequence of the sulfur compounds oxidizing chemolithoautotroph Sulfuricurvum kujiense type strain (YK-1(T)).</title>
        <authorList>
            <person name="Han C."/>
            <person name="Kotsyurbenko O."/>
            <person name="Chertkov O."/>
            <person name="Held B."/>
            <person name="Lapidus A."/>
            <person name="Nolan M."/>
            <person name="Lucas S."/>
            <person name="Hammon N."/>
            <person name="Deshpande S."/>
            <person name="Cheng J.F."/>
            <person name="Tapia R."/>
            <person name="Goodwin L.A."/>
            <person name="Pitluck S."/>
            <person name="Liolios K."/>
            <person name="Pagani I."/>
            <person name="Ivanova N."/>
            <person name="Mavromatis K."/>
            <person name="Mikhailova N."/>
            <person name="Pati A."/>
            <person name="Chen A."/>
            <person name="Palaniappan K."/>
            <person name="Land M."/>
            <person name="Hauser L."/>
            <person name="Chang Y.J."/>
            <person name="Jeffries C.D."/>
            <person name="Brambilla E.M."/>
            <person name="Rohde M."/>
            <person name="Spring S."/>
            <person name="Sikorski J."/>
            <person name="Goker M."/>
            <person name="Woyke T."/>
            <person name="Bristow J."/>
            <person name="Eisen J.A."/>
            <person name="Markowitz V."/>
            <person name="Hugenholtz P."/>
            <person name="Kyrpides N.C."/>
            <person name="Klenk H.P."/>
            <person name="Detter J.C."/>
        </authorList>
    </citation>
    <scope>NUCLEOTIDE SEQUENCE [LARGE SCALE GENOMIC DNA]</scope>
    <source>
        <strain evidence="2">ATCC BAA-921 / DSM 16994 / JCM 11577 / YK-1</strain>
    </source>
</reference>
<dbReference type="HOGENOM" id="CLU_2774399_0_0_7"/>
<name>E4TYD3_SULKY</name>
<dbReference type="KEGG" id="sku:Sulku_2418"/>
<proteinExistence type="predicted"/>
<evidence type="ECO:0000313" key="2">
    <source>
        <dbReference type="Proteomes" id="UP000008721"/>
    </source>
</evidence>
<sequence>MLPWILGGLIGATVTAVVFYNAEDESCDEDAHIDELDALINKIKTLNIDLNEQVLENLRDKTPVNRYLE</sequence>
<gene>
    <name evidence="1" type="ordered locus">Sulku_2418</name>
</gene>
<accession>E4TYD3</accession>
<dbReference type="RefSeq" id="WP_013461275.1">
    <property type="nucleotide sequence ID" value="NC_014762.1"/>
</dbReference>
<dbReference type="STRING" id="709032.Sulku_2418"/>
<organism evidence="1 2">
    <name type="scientific">Sulfuricurvum kujiense (strain ATCC BAA-921 / DSM 16994 / JCM 11577 / YK-1)</name>
    <dbReference type="NCBI Taxonomy" id="709032"/>
    <lineage>
        <taxon>Bacteria</taxon>
        <taxon>Pseudomonadati</taxon>
        <taxon>Campylobacterota</taxon>
        <taxon>Epsilonproteobacteria</taxon>
        <taxon>Campylobacterales</taxon>
        <taxon>Sulfurimonadaceae</taxon>
        <taxon>Sulfuricurvum</taxon>
    </lineage>
</organism>
<keyword evidence="2" id="KW-1185">Reference proteome</keyword>
<dbReference type="EMBL" id="CP002355">
    <property type="protein sequence ID" value="ADR35078.1"/>
    <property type="molecule type" value="Genomic_DNA"/>
</dbReference>
<dbReference type="AlphaFoldDB" id="E4TYD3"/>
<protein>
    <submittedName>
        <fullName evidence="1">Uncharacterized protein</fullName>
    </submittedName>
</protein>
<dbReference type="Proteomes" id="UP000008721">
    <property type="component" value="Chromosome"/>
</dbReference>